<dbReference type="EMBL" id="CM042891">
    <property type="protein sequence ID" value="KAI4303966.1"/>
    <property type="molecule type" value="Genomic_DNA"/>
</dbReference>
<dbReference type="Proteomes" id="UP001057402">
    <property type="component" value="Chromosome 12"/>
</dbReference>
<sequence length="906" mass="101525">MTTADVEWPFIKLECLEPQEIRDTAYELFVAACRSLPSFTSRHKKTMQGNNGLTPSRAKKSLGLKAMSKPPIIKEILNAAGGDGRKVVRSTGHFTLAELMRQQMGVSERDDKRLHHMLMKTLAGQAGRRVETVILPLELIRNIMPLEFKDAKDYHAWQLRHLKILKVGLLLYPSIPLDKSNGFAIRLGDAIQASKAKAIDTGNNSDVMGSLINAVITLSWRSVDGTPSDTCHWADGYPLNIHLYVALLRSIFDIEEETVVLDEVDDLFELMKKTWYILGIDRHVHNVCLSWVFFQRYIATNQTEPELLVASQGVLEKVVKDPKRPDNDPVFGKVFSSALSSMRSWLEERLLNYHKCFNKETVGLMDSMLPLALTVVRASGEDAPVVEAEQPEKGETSVYELFIQSSLKNAFAKEVEDHDSKGALITMAGKVESLAKKEVDIFSPVLGKWHQAAAGFALVTLHNCYGVLLKQYLCNATTLSEEVARVLKRAQILEKNLIKVIIENTAEGGETTVVNEMVPYDTEACIVRLVNDWIDKKVEEIKSVLVKAKETETWNPKSETEAYAQSAAELVVLTKGAVAEFKTIQEELSSDLNGHLVERLRDLFKDYISFAAACGSKQDYVPALPSLTRCRQDSKLVELCRKASCGANLNHMDEGDLVEGKPQGPSTSRGTQCLYIRLNTLHYLLAYLQTLGESNGNLFDDAHSSIEEELQRVSEVAAYRLIFQDSGYVLYDNLYARNISNAHFHVILDVLKQNLSLLRETLNEDTQAMAVRDTMRVSFEAYLRVLIAGGNSRIFSQADHKVVEENFEALKQEFSSLPEETVSEESKAVEGIINLMGQSSEQLIEELTTNMSAMPAADPGKKLPVPPIPERWSSTDPNTILRVLCHRNDRTATAYLKKTFQLEKRR</sequence>
<evidence type="ECO:0000313" key="2">
    <source>
        <dbReference type="Proteomes" id="UP001057402"/>
    </source>
</evidence>
<evidence type="ECO:0000313" key="1">
    <source>
        <dbReference type="EMBL" id="KAI4303966.1"/>
    </source>
</evidence>
<keyword evidence="2" id="KW-1185">Reference proteome</keyword>
<reference evidence="2" key="1">
    <citation type="journal article" date="2023" name="Front. Plant Sci.">
        <title>Chromosomal-level genome assembly of Melastoma candidum provides insights into trichome evolution.</title>
        <authorList>
            <person name="Zhong Y."/>
            <person name="Wu W."/>
            <person name="Sun C."/>
            <person name="Zou P."/>
            <person name="Liu Y."/>
            <person name="Dai S."/>
            <person name="Zhou R."/>
        </authorList>
    </citation>
    <scope>NUCLEOTIDE SEQUENCE [LARGE SCALE GENOMIC DNA]</scope>
</reference>
<name>A0ACB9L3V8_9MYRT</name>
<proteinExistence type="predicted"/>
<organism evidence="1 2">
    <name type="scientific">Melastoma candidum</name>
    <dbReference type="NCBI Taxonomy" id="119954"/>
    <lineage>
        <taxon>Eukaryota</taxon>
        <taxon>Viridiplantae</taxon>
        <taxon>Streptophyta</taxon>
        <taxon>Embryophyta</taxon>
        <taxon>Tracheophyta</taxon>
        <taxon>Spermatophyta</taxon>
        <taxon>Magnoliopsida</taxon>
        <taxon>eudicotyledons</taxon>
        <taxon>Gunneridae</taxon>
        <taxon>Pentapetalae</taxon>
        <taxon>rosids</taxon>
        <taxon>malvids</taxon>
        <taxon>Myrtales</taxon>
        <taxon>Melastomataceae</taxon>
        <taxon>Melastomatoideae</taxon>
        <taxon>Melastomateae</taxon>
        <taxon>Melastoma</taxon>
    </lineage>
</organism>
<protein>
    <submittedName>
        <fullName evidence="1">Uncharacterized protein</fullName>
    </submittedName>
</protein>
<gene>
    <name evidence="1" type="ORF">MLD38_039542</name>
</gene>
<comment type="caution">
    <text evidence="1">The sequence shown here is derived from an EMBL/GenBank/DDBJ whole genome shotgun (WGS) entry which is preliminary data.</text>
</comment>
<accession>A0ACB9L3V8</accession>